<evidence type="ECO:0000256" key="1">
    <source>
        <dbReference type="SAM" id="MobiDB-lite"/>
    </source>
</evidence>
<evidence type="ECO:0000313" key="3">
    <source>
        <dbReference type="Proteomes" id="UP001596504"/>
    </source>
</evidence>
<accession>A0ABW2LI09</accession>
<gene>
    <name evidence="2" type="ORF">ACFQRI_04670</name>
</gene>
<dbReference type="EMBL" id="JBHTCJ010000002">
    <property type="protein sequence ID" value="MFC7340697.1"/>
    <property type="molecule type" value="Genomic_DNA"/>
</dbReference>
<dbReference type="Proteomes" id="UP001596504">
    <property type="component" value="Unassembled WGS sequence"/>
</dbReference>
<proteinExistence type="predicted"/>
<dbReference type="RefSeq" id="WP_380664804.1">
    <property type="nucleotide sequence ID" value="NZ_JBHTCJ010000002.1"/>
</dbReference>
<sequence>MKFAGTEGSGEFSSGRTTTGEDWGLNVRTSARLIGAAAAATALLAIGSPAFADSADNDGINVLNDNNVSAVPIQLCGNNVAALGITAPIASPNTSNCVNAPIVDHPQG</sequence>
<feature type="region of interest" description="Disordered" evidence="1">
    <location>
        <begin position="1"/>
        <end position="22"/>
    </location>
</feature>
<organism evidence="2 3">
    <name type="scientific">Saccharopolyspora griseoalba</name>
    <dbReference type="NCBI Taxonomy" id="1431848"/>
    <lineage>
        <taxon>Bacteria</taxon>
        <taxon>Bacillati</taxon>
        <taxon>Actinomycetota</taxon>
        <taxon>Actinomycetes</taxon>
        <taxon>Pseudonocardiales</taxon>
        <taxon>Pseudonocardiaceae</taxon>
        <taxon>Saccharopolyspora</taxon>
    </lineage>
</organism>
<evidence type="ECO:0008006" key="4">
    <source>
        <dbReference type="Google" id="ProtNLM"/>
    </source>
</evidence>
<evidence type="ECO:0000313" key="2">
    <source>
        <dbReference type="EMBL" id="MFC7340697.1"/>
    </source>
</evidence>
<protein>
    <recommendedName>
        <fullName evidence="4">Chaplin domain-containing protein</fullName>
    </recommendedName>
</protein>
<comment type="caution">
    <text evidence="2">The sequence shown here is derived from an EMBL/GenBank/DDBJ whole genome shotgun (WGS) entry which is preliminary data.</text>
</comment>
<feature type="compositionally biased region" description="Polar residues" evidence="1">
    <location>
        <begin position="11"/>
        <end position="20"/>
    </location>
</feature>
<reference evidence="3" key="1">
    <citation type="journal article" date="2019" name="Int. J. Syst. Evol. Microbiol.">
        <title>The Global Catalogue of Microorganisms (GCM) 10K type strain sequencing project: providing services to taxonomists for standard genome sequencing and annotation.</title>
        <authorList>
            <consortium name="The Broad Institute Genomics Platform"/>
            <consortium name="The Broad Institute Genome Sequencing Center for Infectious Disease"/>
            <person name="Wu L."/>
            <person name="Ma J."/>
        </authorList>
    </citation>
    <scope>NUCLEOTIDE SEQUENCE [LARGE SCALE GENOMIC DNA]</scope>
    <source>
        <strain evidence="3">WLHS5</strain>
    </source>
</reference>
<name>A0ABW2LI09_9PSEU</name>
<keyword evidence="3" id="KW-1185">Reference proteome</keyword>